<keyword evidence="3" id="KW-1185">Reference proteome</keyword>
<gene>
    <name evidence="2" type="ORF">NKR19_g419</name>
</gene>
<sequence length="219" mass="23773">MGAASMTVSVILRLGEFVSSVILLGIVGRFLAITGDAHTSADSRLIYAIVVASMGLVFSMVLIPPFTYSFMAFPLDFIMFVLALVSFILLELLTGVHTCNAVWYWQYWGYYWGGFWSTPTVIVRGPADINYAGCGSWKAVLAWTFILSIAFLLSSFVGAYCVLKYREEKKLAHGVGLVAQAATAPVTGPSQLKPVRNGHDAQIAQPDAIATVYPVHPTP</sequence>
<dbReference type="EMBL" id="JANBVN010000004">
    <property type="protein sequence ID" value="KAJ9165419.1"/>
    <property type="molecule type" value="Genomic_DNA"/>
</dbReference>
<dbReference type="PANTHER" id="PTHR39608:SF1">
    <property type="entry name" value="INTEGRAL MEMBRANE PROTEIN (AFU_ORTHOLOGUE AFUA_5G08640)"/>
    <property type="match status" value="1"/>
</dbReference>
<proteinExistence type="predicted"/>
<dbReference type="Proteomes" id="UP001174691">
    <property type="component" value="Unassembled WGS sequence"/>
</dbReference>
<accession>A0AA38S1Q9</accession>
<evidence type="ECO:0000313" key="2">
    <source>
        <dbReference type="EMBL" id="KAJ9165419.1"/>
    </source>
</evidence>
<dbReference type="AlphaFoldDB" id="A0AA38S1Q9"/>
<evidence type="ECO:0000313" key="3">
    <source>
        <dbReference type="Proteomes" id="UP001174691"/>
    </source>
</evidence>
<feature type="transmembrane region" description="Helical" evidence="1">
    <location>
        <begin position="78"/>
        <end position="105"/>
    </location>
</feature>
<reference evidence="2" key="1">
    <citation type="submission" date="2022-07" db="EMBL/GenBank/DDBJ databases">
        <title>Fungi with potential for degradation of polypropylene.</title>
        <authorList>
            <person name="Gostincar C."/>
        </authorList>
    </citation>
    <scope>NUCLEOTIDE SEQUENCE</scope>
    <source>
        <strain evidence="2">EXF-13287</strain>
    </source>
</reference>
<protein>
    <recommendedName>
        <fullName evidence="4">MARVEL domain-containing protein</fullName>
    </recommendedName>
</protein>
<dbReference type="GO" id="GO:0016020">
    <property type="term" value="C:membrane"/>
    <property type="evidence" value="ECO:0007669"/>
    <property type="project" value="UniProtKB-SubCell"/>
</dbReference>
<evidence type="ECO:0008006" key="4">
    <source>
        <dbReference type="Google" id="ProtNLM"/>
    </source>
</evidence>
<name>A0AA38S1Q9_9PEZI</name>
<dbReference type="PANTHER" id="PTHR39608">
    <property type="entry name" value="INTEGRAL MEMBRANE PROTEIN (AFU_ORTHOLOGUE AFUA_5G08640)"/>
    <property type="match status" value="1"/>
</dbReference>
<feature type="transmembrane region" description="Helical" evidence="1">
    <location>
        <begin position="12"/>
        <end position="33"/>
    </location>
</feature>
<feature type="transmembrane region" description="Helical" evidence="1">
    <location>
        <begin position="45"/>
        <end position="66"/>
    </location>
</feature>
<keyword evidence="1" id="KW-0812">Transmembrane</keyword>
<keyword evidence="1" id="KW-1133">Transmembrane helix</keyword>
<feature type="transmembrane region" description="Helical" evidence="1">
    <location>
        <begin position="140"/>
        <end position="163"/>
    </location>
</feature>
<organism evidence="2 3">
    <name type="scientific">Coniochaeta hoffmannii</name>
    <dbReference type="NCBI Taxonomy" id="91930"/>
    <lineage>
        <taxon>Eukaryota</taxon>
        <taxon>Fungi</taxon>
        <taxon>Dikarya</taxon>
        <taxon>Ascomycota</taxon>
        <taxon>Pezizomycotina</taxon>
        <taxon>Sordariomycetes</taxon>
        <taxon>Sordariomycetidae</taxon>
        <taxon>Coniochaetales</taxon>
        <taxon>Coniochaetaceae</taxon>
        <taxon>Coniochaeta</taxon>
    </lineage>
</organism>
<comment type="caution">
    <text evidence="2">The sequence shown here is derived from an EMBL/GenBank/DDBJ whole genome shotgun (WGS) entry which is preliminary data.</text>
</comment>
<keyword evidence="1" id="KW-0472">Membrane</keyword>
<evidence type="ECO:0000256" key="1">
    <source>
        <dbReference type="SAM" id="Phobius"/>
    </source>
</evidence>